<dbReference type="AlphaFoldDB" id="A0A645B1U8"/>
<dbReference type="GO" id="GO:0005524">
    <property type="term" value="F:ATP binding"/>
    <property type="evidence" value="ECO:0007669"/>
    <property type="project" value="UniProtKB-KW"/>
</dbReference>
<dbReference type="EMBL" id="VSSQ01017085">
    <property type="protein sequence ID" value="MPM59028.1"/>
    <property type="molecule type" value="Genomic_DNA"/>
</dbReference>
<evidence type="ECO:0000256" key="2">
    <source>
        <dbReference type="ARBA" id="ARBA00022840"/>
    </source>
</evidence>
<dbReference type="InterPro" id="IPR020845">
    <property type="entry name" value="AMP-binding_CS"/>
</dbReference>
<dbReference type="GO" id="GO:0016020">
    <property type="term" value="C:membrane"/>
    <property type="evidence" value="ECO:0007669"/>
    <property type="project" value="TreeGrafter"/>
</dbReference>
<dbReference type="InterPro" id="IPR000873">
    <property type="entry name" value="AMP-dep_synth/lig_dom"/>
</dbReference>
<keyword evidence="1" id="KW-0547">Nucleotide-binding</keyword>
<evidence type="ECO:0000313" key="4">
    <source>
        <dbReference type="EMBL" id="MPM59028.1"/>
    </source>
</evidence>
<gene>
    <name evidence="4" type="ORF">SDC9_105865</name>
</gene>
<dbReference type="Gene3D" id="3.40.50.12780">
    <property type="entry name" value="N-terminal domain of ligase-like"/>
    <property type="match status" value="1"/>
</dbReference>
<dbReference type="PANTHER" id="PTHR43272:SF33">
    <property type="entry name" value="AMP-BINDING DOMAIN-CONTAINING PROTEIN-RELATED"/>
    <property type="match status" value="1"/>
</dbReference>
<dbReference type="EC" id="6.2.1.3" evidence="4"/>
<evidence type="ECO:0000256" key="1">
    <source>
        <dbReference type="ARBA" id="ARBA00022741"/>
    </source>
</evidence>
<reference evidence="4" key="1">
    <citation type="submission" date="2019-08" db="EMBL/GenBank/DDBJ databases">
        <authorList>
            <person name="Kucharzyk K."/>
            <person name="Murdoch R.W."/>
            <person name="Higgins S."/>
            <person name="Loffler F."/>
        </authorList>
    </citation>
    <scope>NUCLEOTIDE SEQUENCE</scope>
</reference>
<dbReference type="GO" id="GO:0004467">
    <property type="term" value="F:long-chain fatty acid-CoA ligase activity"/>
    <property type="evidence" value="ECO:0007669"/>
    <property type="project" value="UniProtKB-EC"/>
</dbReference>
<comment type="caution">
    <text evidence="4">The sequence shown here is derived from an EMBL/GenBank/DDBJ whole genome shotgun (WGS) entry which is preliminary data.</text>
</comment>
<dbReference type="Pfam" id="PF23562">
    <property type="entry name" value="AMP-binding_C_3"/>
    <property type="match status" value="1"/>
</dbReference>
<dbReference type="Pfam" id="PF00501">
    <property type="entry name" value="AMP-binding"/>
    <property type="match status" value="1"/>
</dbReference>
<name>A0A645B1U8_9ZZZZ</name>
<dbReference type="PANTHER" id="PTHR43272">
    <property type="entry name" value="LONG-CHAIN-FATTY-ACID--COA LIGASE"/>
    <property type="match status" value="1"/>
</dbReference>
<keyword evidence="2" id="KW-0067">ATP-binding</keyword>
<evidence type="ECO:0000259" key="3">
    <source>
        <dbReference type="Pfam" id="PF00501"/>
    </source>
</evidence>
<dbReference type="PRINTS" id="PR00154">
    <property type="entry name" value="AMPBINDING"/>
</dbReference>
<protein>
    <submittedName>
        <fullName evidence="4">Long-chain-fatty-acid--CoA ligase FadD15</fullName>
        <ecNumber evidence="4">6.2.1.3</ecNumber>
    </submittedName>
</protein>
<feature type="domain" description="AMP-dependent synthetase/ligase" evidence="3">
    <location>
        <begin position="2"/>
        <end position="340"/>
    </location>
</feature>
<accession>A0A645B1U8</accession>
<dbReference type="CDD" id="cd05907">
    <property type="entry name" value="VL_LC_FACS_like"/>
    <property type="match status" value="1"/>
</dbReference>
<sequence length="513" mass="58821">MYATSSPSQVEYIVNDAGIKVIFVGEQFQYNNAYKVQQESPILKKIIVFDRNVVLKPEDKSSIYFDDFITTGDNSESLALVNARLRQLKGSDLATIIYTSGTTGEPKGVMLTHDNYLEAFRIHETRLTRCSDEDLSMCFLPLTHIFEKAWTYYCLCKGITIAVNRDPTKIQQTIKQIRPTLMSNVPRFWEKVYDGIQQEIETANKTLKWLFEDSVRTGRKYNLMYKNQGKRAPAGIAVKFFLYKLTIFHLIKRVVGIDRGNFFPVAGAPLSDKINEFMQSIDVHLIYGYGLSETTATVSCFPEKGFTIGTVGKIMPELEVKIGENNEILVKGKTVMKGYYNKPAETVAAFTEDGFFRTGDAGKLTENDEIILTERIKDLYKTSNGKYIAPQMIETRMTEDKFIEQIAVIGDKRKFVSALIVPNFEYLKQYAREHEIPYGSVEELAGNKVIHDYIFGRIELLQAQFTSYEKIKKITLLPYPFTMESGELTNTLKLRRKIILQRYADEIDKMYKE</sequence>
<dbReference type="SUPFAM" id="SSF56801">
    <property type="entry name" value="Acetyl-CoA synthetase-like"/>
    <property type="match status" value="1"/>
</dbReference>
<dbReference type="PROSITE" id="PS00455">
    <property type="entry name" value="AMP_BINDING"/>
    <property type="match status" value="1"/>
</dbReference>
<proteinExistence type="predicted"/>
<organism evidence="4">
    <name type="scientific">bioreactor metagenome</name>
    <dbReference type="NCBI Taxonomy" id="1076179"/>
    <lineage>
        <taxon>unclassified sequences</taxon>
        <taxon>metagenomes</taxon>
        <taxon>ecological metagenomes</taxon>
    </lineage>
</organism>
<dbReference type="InterPro" id="IPR020459">
    <property type="entry name" value="AMP-binding"/>
</dbReference>
<keyword evidence="4" id="KW-0436">Ligase</keyword>
<dbReference type="InterPro" id="IPR042099">
    <property type="entry name" value="ANL_N_sf"/>
</dbReference>